<accession>A0A7D5GIL8</accession>
<dbReference type="Proteomes" id="UP000509750">
    <property type="component" value="Plasmid unnamed3"/>
</dbReference>
<evidence type="ECO:0000313" key="2">
    <source>
        <dbReference type="Proteomes" id="UP000509750"/>
    </source>
</evidence>
<keyword evidence="2" id="KW-1185">Reference proteome</keyword>
<dbReference type="RefSeq" id="WP_179171584.1">
    <property type="nucleotide sequence ID" value="NZ_CP058532.1"/>
</dbReference>
<dbReference type="KEGG" id="halg:HUG10_20605"/>
<geneLocation type="plasmid" evidence="1 2">
    <name>unnamed3</name>
</geneLocation>
<dbReference type="AlphaFoldDB" id="A0A7D5GIL8"/>
<dbReference type="GeneID" id="56031288"/>
<organism evidence="1 2">
    <name type="scientific">Halorarum halophilum</name>
    <dbReference type="NCBI Taxonomy" id="2743090"/>
    <lineage>
        <taxon>Archaea</taxon>
        <taxon>Methanobacteriati</taxon>
        <taxon>Methanobacteriota</taxon>
        <taxon>Stenosarchaea group</taxon>
        <taxon>Halobacteria</taxon>
        <taxon>Halobacteriales</taxon>
        <taxon>Haloferacaceae</taxon>
        <taxon>Halorarum</taxon>
    </lineage>
</organism>
<sequence length="54" mass="6111">MSDEIDPEVVNEVRDMLDAGINLVSQGMHITQTDILEEMSDELTAELERIGYDE</sequence>
<dbReference type="EMBL" id="CP058532">
    <property type="protein sequence ID" value="QLG30010.1"/>
    <property type="molecule type" value="Genomic_DNA"/>
</dbReference>
<evidence type="ECO:0000313" key="1">
    <source>
        <dbReference type="EMBL" id="QLG30010.1"/>
    </source>
</evidence>
<gene>
    <name evidence="1" type="ORF">HUG10_20605</name>
</gene>
<proteinExistence type="predicted"/>
<reference evidence="1 2" key="1">
    <citation type="submission" date="2020-07" db="EMBL/GenBank/DDBJ databases">
        <title>Gai3-2, isolated from salt lake.</title>
        <authorList>
            <person name="Cui H."/>
            <person name="Shi X."/>
        </authorList>
    </citation>
    <scope>NUCLEOTIDE SEQUENCE [LARGE SCALE GENOMIC DNA]</scope>
    <source>
        <strain evidence="1 2">Gai3-2</strain>
        <plasmid evidence="1 2">unnamed3</plasmid>
    </source>
</reference>
<keyword evidence="1" id="KW-0614">Plasmid</keyword>
<protein>
    <submittedName>
        <fullName evidence="1">Uncharacterized protein</fullName>
    </submittedName>
</protein>
<name>A0A7D5GIL8_9EURY</name>